<dbReference type="CDD" id="cd03791">
    <property type="entry name" value="GT5_Glycogen_synthase_DULL1-like"/>
    <property type="match status" value="1"/>
</dbReference>
<feature type="domain" description="Starch synthase catalytic" evidence="9">
    <location>
        <begin position="10"/>
        <end position="248"/>
    </location>
</feature>
<keyword evidence="4 7" id="KW-0328">Glycosyltransferase</keyword>
<dbReference type="Gene3D" id="3.40.50.2000">
    <property type="entry name" value="Glycogen Phosphorylase B"/>
    <property type="match status" value="2"/>
</dbReference>
<dbReference type="EMBL" id="LBQB01000006">
    <property type="protein sequence ID" value="KKP69461.1"/>
    <property type="molecule type" value="Genomic_DNA"/>
</dbReference>
<dbReference type="PANTHER" id="PTHR45825">
    <property type="entry name" value="GRANULE-BOUND STARCH SYNTHASE 1, CHLOROPLASTIC/AMYLOPLASTIC"/>
    <property type="match status" value="1"/>
</dbReference>
<dbReference type="EC" id="2.4.1.21" evidence="7"/>
<dbReference type="SUPFAM" id="SSF53756">
    <property type="entry name" value="UDP-Glycosyltransferase/glycogen phosphorylase"/>
    <property type="match status" value="1"/>
</dbReference>
<organism evidence="10 11">
    <name type="scientific">candidate division CPR3 bacterium GW2011_GWF2_35_18</name>
    <dbReference type="NCBI Taxonomy" id="1618350"/>
    <lineage>
        <taxon>Bacteria</taxon>
        <taxon>Bacteria division CPR3</taxon>
    </lineage>
</organism>
<feature type="binding site" evidence="7">
    <location>
        <position position="23"/>
    </location>
    <ligand>
        <name>ADP-alpha-D-glucose</name>
        <dbReference type="ChEBI" id="CHEBI:57498"/>
    </ligand>
</feature>
<dbReference type="InterPro" id="IPR013534">
    <property type="entry name" value="Starch_synth_cat_dom"/>
</dbReference>
<dbReference type="InterPro" id="IPR001296">
    <property type="entry name" value="Glyco_trans_1"/>
</dbReference>
<accession>A0A0G0C058</accession>
<dbReference type="Proteomes" id="UP000034581">
    <property type="component" value="Unassembled WGS sequence"/>
</dbReference>
<reference evidence="10 11" key="1">
    <citation type="journal article" date="2015" name="Nature">
        <title>rRNA introns, odd ribosomes, and small enigmatic genomes across a large radiation of phyla.</title>
        <authorList>
            <person name="Brown C.T."/>
            <person name="Hug L.A."/>
            <person name="Thomas B.C."/>
            <person name="Sharon I."/>
            <person name="Castelle C.J."/>
            <person name="Singh A."/>
            <person name="Wilkins M.J."/>
            <person name="Williams K.H."/>
            <person name="Banfield J.F."/>
        </authorList>
    </citation>
    <scope>NUCLEOTIDE SEQUENCE [LARGE SCALE GENOMIC DNA]</scope>
</reference>
<comment type="pathway">
    <text evidence="7">Glycan biosynthesis; glycogen biosynthesis.</text>
</comment>
<sequence length="519" mass="60161">MPNSKIKKLKILFVTSEVAPLSKVGGLADVCWSLPRELIKLGHDVRIFTPKYGSIEEEKYSIKYYLKGLKVSTSKEDIICNIKQCLIPGNIKVYLLENMEYYEKRANVYGYSDDSRRWYLLSKLVLEFLKAEDWTPDIIHNHDWMTGFASNFLRTEYKKDKKLNKIATLFTIHNIEMQGQFNYWDQKESEKDDGKKNITDLYAKEVIGSNGVKRGIIHSDIVSSVSENYTREIMTPEYGAGLDKLMREERMKLFGVINGLDYNVFNPSTDPDIWVNYDRNSLEKKTKNKLKFQQEFGLDQDPDVPLLGFVGRFTKQKGLSLIKEVLEILIKDLHFQFAIVGGSGEQEYQQYFYELMKKYPHKIGGHLMVSKIIGQQIYAASDIFLYPSLFEPCGLAHLIAMKYGSVPVVHKTGGLADTVLDFDPNTFEGNGFVFEDFNQRSFMIQIVRAIENFKHKNSWKKLQRKLMGLDFSWKNSAIQYIDLYNKAIERHKRWLTKEGLIKARFPEEVSGIHTIDPSR</sequence>
<evidence type="ECO:0000256" key="6">
    <source>
        <dbReference type="ARBA" id="ARBA00023056"/>
    </source>
</evidence>
<dbReference type="PANTHER" id="PTHR45825:SF11">
    <property type="entry name" value="ALPHA AMYLASE DOMAIN-CONTAINING PROTEIN"/>
    <property type="match status" value="1"/>
</dbReference>
<evidence type="ECO:0000256" key="4">
    <source>
        <dbReference type="ARBA" id="ARBA00022676"/>
    </source>
</evidence>
<name>A0A0G0C058_UNCC3</name>
<dbReference type="STRING" id="1618350.UR67_C0006G0028"/>
<feature type="domain" description="Glycosyl transferase family 1" evidence="8">
    <location>
        <begin position="298"/>
        <end position="464"/>
    </location>
</feature>
<dbReference type="GO" id="GO:0004373">
    <property type="term" value="F:alpha-1,4-glucan glucosyltransferase (UDP-glucose donor) activity"/>
    <property type="evidence" value="ECO:0007669"/>
    <property type="project" value="InterPro"/>
</dbReference>
<evidence type="ECO:0000313" key="10">
    <source>
        <dbReference type="EMBL" id="KKP69461.1"/>
    </source>
</evidence>
<proteinExistence type="inferred from homology"/>
<dbReference type="GO" id="GO:0005978">
    <property type="term" value="P:glycogen biosynthetic process"/>
    <property type="evidence" value="ECO:0007669"/>
    <property type="project" value="UniProtKB-UniRule"/>
</dbReference>
<evidence type="ECO:0000256" key="2">
    <source>
        <dbReference type="ARBA" id="ARBA00002764"/>
    </source>
</evidence>
<dbReference type="InterPro" id="IPR011835">
    <property type="entry name" value="GS/SS"/>
</dbReference>
<comment type="catalytic activity">
    <reaction evidence="1 7">
        <text>[(1-&gt;4)-alpha-D-glucosyl](n) + ADP-alpha-D-glucose = [(1-&gt;4)-alpha-D-glucosyl](n+1) + ADP + H(+)</text>
        <dbReference type="Rhea" id="RHEA:18189"/>
        <dbReference type="Rhea" id="RHEA-COMP:9584"/>
        <dbReference type="Rhea" id="RHEA-COMP:9587"/>
        <dbReference type="ChEBI" id="CHEBI:15378"/>
        <dbReference type="ChEBI" id="CHEBI:15444"/>
        <dbReference type="ChEBI" id="CHEBI:57498"/>
        <dbReference type="ChEBI" id="CHEBI:456216"/>
        <dbReference type="EC" id="2.4.1.21"/>
    </reaction>
</comment>
<keyword evidence="6 7" id="KW-0320">Glycogen biosynthesis</keyword>
<dbReference type="UniPathway" id="UPA00164"/>
<evidence type="ECO:0000259" key="8">
    <source>
        <dbReference type="Pfam" id="PF00534"/>
    </source>
</evidence>
<comment type="similarity">
    <text evidence="3 7">Belongs to the glycosyltransferase 1 family. Bacterial/plant glycogen synthase subfamily.</text>
</comment>
<comment type="caution">
    <text evidence="10">The sequence shown here is derived from an EMBL/GenBank/DDBJ whole genome shotgun (WGS) entry which is preliminary data.</text>
</comment>
<evidence type="ECO:0000256" key="1">
    <source>
        <dbReference type="ARBA" id="ARBA00001478"/>
    </source>
</evidence>
<dbReference type="NCBIfam" id="TIGR02095">
    <property type="entry name" value="glgA"/>
    <property type="match status" value="1"/>
</dbReference>
<protein>
    <recommendedName>
        <fullName evidence="7">Glycogen synthase</fullName>
        <ecNumber evidence="7">2.4.1.21</ecNumber>
    </recommendedName>
    <alternativeName>
        <fullName evidence="7">Starch [bacterial glycogen] synthase</fullName>
    </alternativeName>
</protein>
<dbReference type="AlphaFoldDB" id="A0A0G0C058"/>
<comment type="function">
    <text evidence="2 7">Synthesizes alpha-1,4-glucan chains using ADP-glucose.</text>
</comment>
<evidence type="ECO:0000259" key="9">
    <source>
        <dbReference type="Pfam" id="PF08323"/>
    </source>
</evidence>
<dbReference type="Pfam" id="PF08323">
    <property type="entry name" value="Glyco_transf_5"/>
    <property type="match status" value="1"/>
</dbReference>
<gene>
    <name evidence="7" type="primary">glgA</name>
    <name evidence="10" type="ORF">UR67_C0006G0028</name>
</gene>
<dbReference type="HAMAP" id="MF_00484">
    <property type="entry name" value="Glycogen_synth"/>
    <property type="match status" value="1"/>
</dbReference>
<evidence type="ECO:0000313" key="11">
    <source>
        <dbReference type="Proteomes" id="UP000034581"/>
    </source>
</evidence>
<dbReference type="PATRIC" id="fig|1618350.3.peg.837"/>
<keyword evidence="5 7" id="KW-0808">Transferase</keyword>
<evidence type="ECO:0000256" key="7">
    <source>
        <dbReference type="HAMAP-Rule" id="MF_00484"/>
    </source>
</evidence>
<evidence type="ECO:0000256" key="5">
    <source>
        <dbReference type="ARBA" id="ARBA00022679"/>
    </source>
</evidence>
<evidence type="ECO:0000256" key="3">
    <source>
        <dbReference type="ARBA" id="ARBA00010281"/>
    </source>
</evidence>
<dbReference type="Pfam" id="PF00534">
    <property type="entry name" value="Glycos_transf_1"/>
    <property type="match status" value="1"/>
</dbReference>
<dbReference type="GO" id="GO:0009011">
    <property type="term" value="F:alpha-1,4-glucan glucosyltransferase (ADP-glucose donor) activity"/>
    <property type="evidence" value="ECO:0007669"/>
    <property type="project" value="UniProtKB-UniRule"/>
</dbReference>